<dbReference type="Proteomes" id="UP000009172">
    <property type="component" value="Unassembled WGS sequence"/>
</dbReference>
<dbReference type="OrthoDB" id="4171304at2759"/>
<name>F2S8Z8_TRIT1</name>
<gene>
    <name evidence="1" type="ORF">TESG_07372</name>
</gene>
<dbReference type="EMBL" id="GG698530">
    <property type="protein sequence ID" value="EGE00048.1"/>
    <property type="molecule type" value="Genomic_DNA"/>
</dbReference>
<protein>
    <submittedName>
        <fullName evidence="1">Uncharacterized protein</fullName>
    </submittedName>
</protein>
<sequence>MERIALGATAAIDKTKKRLTFPEARHEVTFERQTKQGKKSNPRYRTLNAPSRLQKAWFLYRARASSTLVTDMLDVILANFASGRVMLFNEDMPAFGSVIYSLVTAEDPYQERTGEEITKLYTTGTFPDNSRWPIGAVTSKCWQGEYSNAAEVLEDIR</sequence>
<evidence type="ECO:0000313" key="2">
    <source>
        <dbReference type="Proteomes" id="UP000009172"/>
    </source>
</evidence>
<dbReference type="AlphaFoldDB" id="F2S8Z8"/>
<keyword evidence="2" id="KW-1185">Reference proteome</keyword>
<dbReference type="HOGENOM" id="CLU_1679237_0_0_1"/>
<evidence type="ECO:0000313" key="1">
    <source>
        <dbReference type="EMBL" id="EGE00048.1"/>
    </source>
</evidence>
<reference evidence="2" key="1">
    <citation type="journal article" date="2012" name="MBio">
        <title>Comparative genome analysis of Trichophyton rubrum and related dermatophytes reveals candidate genes involved in infection.</title>
        <authorList>
            <person name="Martinez D.A."/>
            <person name="Oliver B.G."/>
            <person name="Graeser Y."/>
            <person name="Goldberg J.M."/>
            <person name="Li W."/>
            <person name="Martinez-Rossi N.M."/>
            <person name="Monod M."/>
            <person name="Shelest E."/>
            <person name="Barton R.C."/>
            <person name="Birch E."/>
            <person name="Brakhage A.A."/>
            <person name="Chen Z."/>
            <person name="Gurr S.J."/>
            <person name="Heiman D."/>
            <person name="Heitman J."/>
            <person name="Kosti I."/>
            <person name="Rossi A."/>
            <person name="Saif S."/>
            <person name="Samalova M."/>
            <person name="Saunders C.W."/>
            <person name="Shea T."/>
            <person name="Summerbell R.C."/>
            <person name="Xu J."/>
            <person name="Young S."/>
            <person name="Zeng Q."/>
            <person name="Birren B.W."/>
            <person name="Cuomo C.A."/>
            <person name="White T.C."/>
        </authorList>
    </citation>
    <scope>NUCLEOTIDE SEQUENCE [LARGE SCALE GENOMIC DNA]</scope>
    <source>
        <strain evidence="2">CBS 112818</strain>
    </source>
</reference>
<organism evidence="1 2">
    <name type="scientific">Trichophyton tonsurans (strain CBS 112818)</name>
    <name type="common">Scalp ringworm fungus</name>
    <dbReference type="NCBI Taxonomy" id="647933"/>
    <lineage>
        <taxon>Eukaryota</taxon>
        <taxon>Fungi</taxon>
        <taxon>Dikarya</taxon>
        <taxon>Ascomycota</taxon>
        <taxon>Pezizomycotina</taxon>
        <taxon>Eurotiomycetes</taxon>
        <taxon>Eurotiomycetidae</taxon>
        <taxon>Onygenales</taxon>
        <taxon>Arthrodermataceae</taxon>
        <taxon>Trichophyton</taxon>
    </lineage>
</organism>
<proteinExistence type="predicted"/>
<accession>F2S8Z8</accession>